<evidence type="ECO:0000313" key="2">
    <source>
        <dbReference type="EMBL" id="ADY72735.1"/>
    </source>
</evidence>
<keyword evidence="1" id="KW-0732">Signal</keyword>
<sequence>MDYGKKLFFLIVMACFPLTALGQNNQISISYSNTAGNTNTQSLTVGYRFEKGLEGKRFYSNGSYFYKKDDGKETANKLVVDNRFELDITNRLLFFVKNFIHRDTFSGYNLRLGVGPGVGYQLLKKDNENLKLFFGADFTYNNYVDQGTENYVAGDVGLEYNRQLLENLFFTQKVSYLMSLKNSKDYFVHSETCFKVPITEKMALGVSYKINYHNLLPDGAKYHTDKMFSTSLIYSF</sequence>
<reference evidence="3" key="2">
    <citation type="submission" date="2011-02" db="EMBL/GenBank/DDBJ databases">
        <title>The complete genome of Desulfurobacterium thermolithotrophum DSM 11699.</title>
        <authorList>
            <consortium name="US DOE Joint Genome Institute (JGI-PGF)"/>
            <person name="Lucas S."/>
            <person name="Copeland A."/>
            <person name="Lapidus A."/>
            <person name="Bruce D."/>
            <person name="Goodwin L."/>
            <person name="Pitluck S."/>
            <person name="Kyrpides N."/>
            <person name="Mavromatis K."/>
            <person name="Pagani I."/>
            <person name="Ivanova N."/>
            <person name="Mikhailova N."/>
            <person name="Daligault H."/>
            <person name="Detter J.C."/>
            <person name="Tapia R."/>
            <person name="Han C."/>
            <person name="Land M."/>
            <person name="Hauser L."/>
            <person name="Markowitz V."/>
            <person name="Cheng J.-F."/>
            <person name="Hugenholtz P."/>
            <person name="Woyke T."/>
            <person name="Wu D."/>
            <person name="Spring S."/>
            <person name="Brambilla E."/>
            <person name="Klenk H.-P."/>
            <person name="Eisen J.A."/>
        </authorList>
    </citation>
    <scope>NUCLEOTIDE SEQUENCE [LARGE SCALE GENOMIC DNA]</scope>
    <source>
        <strain evidence="3">DSM 11699 / BSA</strain>
    </source>
</reference>
<feature type="chain" id="PRO_5003259932" description="Salt-induced outer membrane protein" evidence="1">
    <location>
        <begin position="23"/>
        <end position="236"/>
    </location>
</feature>
<proteinExistence type="predicted"/>
<name>F0S0K7_DESTD</name>
<feature type="signal peptide" evidence="1">
    <location>
        <begin position="1"/>
        <end position="22"/>
    </location>
</feature>
<dbReference type="InParanoid" id="F0S0K7"/>
<protein>
    <recommendedName>
        <fullName evidence="4">Salt-induced outer membrane protein</fullName>
    </recommendedName>
</protein>
<dbReference type="AlphaFoldDB" id="F0S0K7"/>
<reference evidence="2 3" key="1">
    <citation type="journal article" date="2011" name="Stand. Genomic Sci.">
        <title>Complete genome sequence of the thermophilic sulfur-reducer Desulfurobacterium thermolithotrophum type strain (BSA(T)) from a deep-sea hydrothermal vent.</title>
        <authorList>
            <person name="Goker M."/>
            <person name="Daligault H."/>
            <person name="Mwirichia R."/>
            <person name="Lapidus A."/>
            <person name="Lucas S."/>
            <person name="Deshpande S."/>
            <person name="Pagani I."/>
            <person name="Tapia R."/>
            <person name="Cheng J.F."/>
            <person name="Goodwin L."/>
            <person name="Pitluck S."/>
            <person name="Liolios K."/>
            <person name="Ivanova N."/>
            <person name="Mavromatis K."/>
            <person name="Mikhailova N."/>
            <person name="Pati A."/>
            <person name="Chen A."/>
            <person name="Palaniappan K."/>
            <person name="Han C."/>
            <person name="Land M."/>
            <person name="Hauser L."/>
            <person name="Pan C."/>
            <person name="Brambilla E.M."/>
            <person name="Rohde M."/>
            <person name="Spring S."/>
            <person name="Sikorski J."/>
            <person name="Wirth R."/>
            <person name="Detter J.C."/>
            <person name="Woyke T."/>
            <person name="Bristow J."/>
            <person name="Eisen J.A."/>
            <person name="Markowitz V."/>
            <person name="Hugenholtz P."/>
            <person name="Kyrpides N.C."/>
            <person name="Klenk H.P."/>
        </authorList>
    </citation>
    <scope>NUCLEOTIDE SEQUENCE [LARGE SCALE GENOMIC DNA]</scope>
    <source>
        <strain evidence="3">DSM 11699 / BSA</strain>
    </source>
</reference>
<evidence type="ECO:0000313" key="3">
    <source>
        <dbReference type="Proteomes" id="UP000007102"/>
    </source>
</evidence>
<dbReference type="EMBL" id="CP002543">
    <property type="protein sequence ID" value="ADY72735.1"/>
    <property type="molecule type" value="Genomic_DNA"/>
</dbReference>
<dbReference type="OrthoDB" id="12455at2"/>
<dbReference type="Pfam" id="PF04338">
    <property type="entry name" value="DUF481"/>
    <property type="match status" value="1"/>
</dbReference>
<dbReference type="FunCoup" id="F0S0K7">
    <property type="interactions" value="6"/>
</dbReference>
<dbReference type="STRING" id="868864.Dester_0076"/>
<dbReference type="Proteomes" id="UP000007102">
    <property type="component" value="Chromosome"/>
</dbReference>
<dbReference type="InterPro" id="IPR007433">
    <property type="entry name" value="DUF481"/>
</dbReference>
<dbReference type="eggNOG" id="COG3137">
    <property type="taxonomic scope" value="Bacteria"/>
</dbReference>
<organism evidence="2 3">
    <name type="scientific">Desulfurobacterium thermolithotrophum (strain DSM 11699 / BSA)</name>
    <dbReference type="NCBI Taxonomy" id="868864"/>
    <lineage>
        <taxon>Bacteria</taxon>
        <taxon>Pseudomonadati</taxon>
        <taxon>Aquificota</taxon>
        <taxon>Aquificia</taxon>
        <taxon>Desulfurobacteriales</taxon>
        <taxon>Desulfurobacteriaceae</taxon>
        <taxon>Desulfurobacterium</taxon>
    </lineage>
</organism>
<dbReference type="KEGG" id="dte:Dester_0076"/>
<gene>
    <name evidence="2" type="ordered locus">Dester_0076</name>
</gene>
<keyword evidence="3" id="KW-1185">Reference proteome</keyword>
<dbReference type="RefSeq" id="WP_013637695.1">
    <property type="nucleotide sequence ID" value="NC_015185.1"/>
</dbReference>
<dbReference type="HOGENOM" id="CLU_058997_4_0_0"/>
<evidence type="ECO:0008006" key="4">
    <source>
        <dbReference type="Google" id="ProtNLM"/>
    </source>
</evidence>
<evidence type="ECO:0000256" key="1">
    <source>
        <dbReference type="SAM" id="SignalP"/>
    </source>
</evidence>
<accession>F0S0K7</accession>